<protein>
    <submittedName>
        <fullName evidence="1">BrnT family toxin</fullName>
    </submittedName>
</protein>
<reference evidence="1 2" key="1">
    <citation type="submission" date="2020-02" db="EMBL/GenBank/DDBJ databases">
        <title>Genome sequences of Thiorhodococcus mannitoliphagus and Thiorhodococcus minor, purple sulfur photosynthetic bacteria in the gammaproteobacterial family, Chromatiaceae.</title>
        <authorList>
            <person name="Aviles F.A."/>
            <person name="Meyer T.E."/>
            <person name="Kyndt J.A."/>
        </authorList>
    </citation>
    <scope>NUCLEOTIDE SEQUENCE [LARGE SCALE GENOMIC DNA]</scope>
    <source>
        <strain evidence="1 2">DSM 11518</strain>
    </source>
</reference>
<dbReference type="AlphaFoldDB" id="A0A6M0K5I2"/>
<dbReference type="InterPro" id="IPR007460">
    <property type="entry name" value="BrnT_toxin"/>
</dbReference>
<dbReference type="InterPro" id="IPR038573">
    <property type="entry name" value="BrnT_sf"/>
</dbReference>
<evidence type="ECO:0000313" key="2">
    <source>
        <dbReference type="Proteomes" id="UP000483379"/>
    </source>
</evidence>
<sequence length="93" mass="10723">MEIELDPEKAAANPLKHEGVTFEEARALLLAPYALTREDPDAEGESRYITLGMGAKGRILILVWTLRAERIRLISSWKANQPQCRRYERQFRP</sequence>
<dbReference type="Pfam" id="PF04365">
    <property type="entry name" value="BrnT_toxin"/>
    <property type="match status" value="1"/>
</dbReference>
<organism evidence="1 2">
    <name type="scientific">Thiorhodococcus minor</name>
    <dbReference type="NCBI Taxonomy" id="57489"/>
    <lineage>
        <taxon>Bacteria</taxon>
        <taxon>Pseudomonadati</taxon>
        <taxon>Pseudomonadota</taxon>
        <taxon>Gammaproteobacteria</taxon>
        <taxon>Chromatiales</taxon>
        <taxon>Chromatiaceae</taxon>
        <taxon>Thiorhodococcus</taxon>
    </lineage>
</organism>
<keyword evidence="2" id="KW-1185">Reference proteome</keyword>
<dbReference type="Proteomes" id="UP000483379">
    <property type="component" value="Unassembled WGS sequence"/>
</dbReference>
<evidence type="ECO:0000313" key="1">
    <source>
        <dbReference type="EMBL" id="NEV65036.1"/>
    </source>
</evidence>
<accession>A0A6M0K5I2</accession>
<proteinExistence type="predicted"/>
<dbReference type="EMBL" id="JAAIJQ010000139">
    <property type="protein sequence ID" value="NEV65036.1"/>
    <property type="molecule type" value="Genomic_DNA"/>
</dbReference>
<comment type="caution">
    <text evidence="1">The sequence shown here is derived from an EMBL/GenBank/DDBJ whole genome shotgun (WGS) entry which is preliminary data.</text>
</comment>
<name>A0A6M0K5I2_9GAMM</name>
<dbReference type="Gene3D" id="3.10.450.530">
    <property type="entry name" value="Ribonuclease toxin, BrnT, of type II toxin-antitoxin system"/>
    <property type="match status" value="1"/>
</dbReference>
<gene>
    <name evidence="1" type="ORF">G3446_24785</name>
</gene>